<dbReference type="PIRSF" id="PIRSF005902">
    <property type="entry name" value="DNase_TatD"/>
    <property type="match status" value="1"/>
</dbReference>
<evidence type="ECO:0000256" key="1">
    <source>
        <dbReference type="ARBA" id="ARBA00009275"/>
    </source>
</evidence>
<dbReference type="Proteomes" id="UP000288079">
    <property type="component" value="Unassembled WGS sequence"/>
</dbReference>
<reference evidence="4 5" key="1">
    <citation type="submission" date="2018-10" db="EMBL/GenBank/DDBJ databases">
        <title>Draft Genome Sequence of Bacteroides sp. KCTC 15687.</title>
        <authorList>
            <person name="Yu S.Y."/>
            <person name="Kim J.S."/>
            <person name="Oh B.S."/>
            <person name="Park S.H."/>
            <person name="Kang S.W."/>
            <person name="Park J.E."/>
            <person name="Choi S.H."/>
            <person name="Han K.I."/>
            <person name="Lee K.C."/>
            <person name="Eom M.K."/>
            <person name="Suh M.K."/>
            <person name="Lee D.H."/>
            <person name="Yoon H."/>
            <person name="Kim B."/>
            <person name="Yang S.J."/>
            <person name="Lee J.S."/>
            <person name="Lee J.H."/>
        </authorList>
    </citation>
    <scope>NUCLEOTIDE SEQUENCE [LARGE SCALE GENOMIC DNA]</scope>
    <source>
        <strain evidence="4 5">KCTC 15687</strain>
    </source>
</reference>
<feature type="binding site" evidence="3">
    <location>
        <position position="6"/>
    </location>
    <ligand>
        <name>a divalent metal cation</name>
        <dbReference type="ChEBI" id="CHEBI:60240"/>
        <label>1</label>
    </ligand>
</feature>
<dbReference type="SUPFAM" id="SSF51556">
    <property type="entry name" value="Metallo-dependent hydrolases"/>
    <property type="match status" value="1"/>
</dbReference>
<organism evidence="4 5">
    <name type="scientific">Bacteroides faecalis</name>
    <dbReference type="NCBI Taxonomy" id="2447885"/>
    <lineage>
        <taxon>Bacteria</taxon>
        <taxon>Pseudomonadati</taxon>
        <taxon>Bacteroidota</taxon>
        <taxon>Bacteroidia</taxon>
        <taxon>Bacteroidales</taxon>
        <taxon>Bacteroidaceae</taxon>
        <taxon>Bacteroides</taxon>
    </lineage>
</organism>
<dbReference type="PANTHER" id="PTHR46124:SF2">
    <property type="entry name" value="D-AMINOACYL-TRNA DEACYLASE"/>
    <property type="match status" value="1"/>
</dbReference>
<accession>A0A401LQW4</accession>
<dbReference type="OrthoDB" id="9810005at2"/>
<feature type="binding site" evidence="3">
    <location>
        <position position="8"/>
    </location>
    <ligand>
        <name>a divalent metal cation</name>
        <dbReference type="ChEBI" id="CHEBI:60240"/>
        <label>1</label>
    </ligand>
</feature>
<feature type="binding site" evidence="3">
    <location>
        <position position="85"/>
    </location>
    <ligand>
        <name>a divalent metal cation</name>
        <dbReference type="ChEBI" id="CHEBI:60240"/>
        <label>1</label>
    </ligand>
</feature>
<keyword evidence="5" id="KW-1185">Reference proteome</keyword>
<dbReference type="InterPro" id="IPR018228">
    <property type="entry name" value="DNase_TatD-rel_CS"/>
</dbReference>
<dbReference type="EMBL" id="BHWB01000002">
    <property type="protein sequence ID" value="GCB33962.1"/>
    <property type="molecule type" value="Genomic_DNA"/>
</dbReference>
<dbReference type="InterPro" id="IPR032466">
    <property type="entry name" value="Metal_Hydrolase"/>
</dbReference>
<comment type="similarity">
    <text evidence="1">Belongs to the metallo-dependent hydrolases superfamily. TatD-type hydrolase family.</text>
</comment>
<dbReference type="GO" id="GO:0046872">
    <property type="term" value="F:metal ion binding"/>
    <property type="evidence" value="ECO:0007669"/>
    <property type="project" value="UniProtKB-KW"/>
</dbReference>
<sequence length="236" mass="27332">MIIDTHCHFDMMKSPESYIQEIENKGDIVIGMTNMPSHFKMGVPFVKKYKHVRLALGLHPLLATEQDNELELFKRLLPQTSYIGEVGLDFSRDGYSTKEKQIKNFEFVLQCIVNKNKLLSIHSKRAEETVLELLKRYHISNAIFHWYSGNLSTLNKILECNYYFSLNEAMIESSNGKKLISYMPLNRILTETDAPFNKKCNINNVIAYLAKEHNLSIVEIESTIKTNFYSLIDNVQ</sequence>
<dbReference type="PROSITE" id="PS01091">
    <property type="entry name" value="TATD_3"/>
    <property type="match status" value="1"/>
</dbReference>
<dbReference type="PANTHER" id="PTHR46124">
    <property type="entry name" value="D-AMINOACYL-TRNA DEACYLASE"/>
    <property type="match status" value="1"/>
</dbReference>
<dbReference type="InterPro" id="IPR001130">
    <property type="entry name" value="TatD-like"/>
</dbReference>
<protein>
    <submittedName>
        <fullName evidence="4">Hydrolase</fullName>
    </submittedName>
</protein>
<dbReference type="Gene3D" id="3.20.20.140">
    <property type="entry name" value="Metal-dependent hydrolases"/>
    <property type="match status" value="1"/>
</dbReference>
<evidence type="ECO:0000256" key="3">
    <source>
        <dbReference type="PIRSR" id="PIRSR005902-1"/>
    </source>
</evidence>
<keyword evidence="3" id="KW-0479">Metal-binding</keyword>
<dbReference type="CDD" id="cd01310">
    <property type="entry name" value="TatD_DNAse"/>
    <property type="match status" value="1"/>
</dbReference>
<dbReference type="GO" id="GO:0016788">
    <property type="term" value="F:hydrolase activity, acting on ester bonds"/>
    <property type="evidence" value="ECO:0007669"/>
    <property type="project" value="InterPro"/>
</dbReference>
<feature type="binding site" evidence="3">
    <location>
        <position position="145"/>
    </location>
    <ligand>
        <name>a divalent metal cation</name>
        <dbReference type="ChEBI" id="CHEBI:60240"/>
        <label>2</label>
    </ligand>
</feature>
<keyword evidence="2 4" id="KW-0378">Hydrolase</keyword>
<name>A0A401LQW4_9BACE</name>
<feature type="binding site" evidence="3">
    <location>
        <position position="122"/>
    </location>
    <ligand>
        <name>a divalent metal cation</name>
        <dbReference type="ChEBI" id="CHEBI:60240"/>
        <label>2</label>
    </ligand>
</feature>
<dbReference type="RefSeq" id="WP_125040227.1">
    <property type="nucleotide sequence ID" value="NZ_BHWB01000002.1"/>
</dbReference>
<dbReference type="AlphaFoldDB" id="A0A401LQW4"/>
<dbReference type="PROSITE" id="PS01137">
    <property type="entry name" value="TATD_1"/>
    <property type="match status" value="1"/>
</dbReference>
<evidence type="ECO:0000313" key="4">
    <source>
        <dbReference type="EMBL" id="GCB33962.1"/>
    </source>
</evidence>
<evidence type="ECO:0000313" key="5">
    <source>
        <dbReference type="Proteomes" id="UP000288079"/>
    </source>
</evidence>
<comment type="caution">
    <text evidence="4">The sequence shown here is derived from an EMBL/GenBank/DDBJ whole genome shotgun (WGS) entry which is preliminary data.</text>
</comment>
<dbReference type="Pfam" id="PF01026">
    <property type="entry name" value="TatD_DNase"/>
    <property type="match status" value="1"/>
</dbReference>
<feature type="binding site" evidence="3">
    <location>
        <position position="193"/>
    </location>
    <ligand>
        <name>a divalent metal cation</name>
        <dbReference type="ChEBI" id="CHEBI:60240"/>
        <label>1</label>
    </ligand>
</feature>
<gene>
    <name evidence="4" type="ORF">KGMB02408_09070</name>
</gene>
<proteinExistence type="inferred from homology"/>
<evidence type="ECO:0000256" key="2">
    <source>
        <dbReference type="ARBA" id="ARBA00022801"/>
    </source>
</evidence>